<accession>X1A1K4</accession>
<name>X1A1K4_9ZZZZ</name>
<dbReference type="EMBL" id="BART01000091">
    <property type="protein sequence ID" value="GAG64037.1"/>
    <property type="molecule type" value="Genomic_DNA"/>
</dbReference>
<evidence type="ECO:0000313" key="1">
    <source>
        <dbReference type="EMBL" id="GAG64037.1"/>
    </source>
</evidence>
<evidence type="ECO:0008006" key="3">
    <source>
        <dbReference type="Google" id="ProtNLM"/>
    </source>
</evidence>
<reference evidence="1" key="1">
    <citation type="journal article" date="2014" name="Front. Microbiol.">
        <title>High frequency of phylogenetically diverse reductive dehalogenase-homologous genes in deep subseafloor sedimentary metagenomes.</title>
        <authorList>
            <person name="Kawai M."/>
            <person name="Futagami T."/>
            <person name="Toyoda A."/>
            <person name="Takaki Y."/>
            <person name="Nishi S."/>
            <person name="Hori S."/>
            <person name="Arai W."/>
            <person name="Tsubouchi T."/>
            <person name="Morono Y."/>
            <person name="Uchiyama I."/>
            <person name="Ito T."/>
            <person name="Fujiyama A."/>
            <person name="Inagaki F."/>
            <person name="Takami H."/>
        </authorList>
    </citation>
    <scope>NUCLEOTIDE SEQUENCE</scope>
    <source>
        <strain evidence="1">Expedition CK06-06</strain>
    </source>
</reference>
<organism evidence="1">
    <name type="scientific">marine sediment metagenome</name>
    <dbReference type="NCBI Taxonomy" id="412755"/>
    <lineage>
        <taxon>unclassified sequences</taxon>
        <taxon>metagenomes</taxon>
        <taxon>ecological metagenomes</taxon>
    </lineage>
</organism>
<dbReference type="AlphaFoldDB" id="X1A1K4"/>
<dbReference type="Gene3D" id="3.40.30.10">
    <property type="entry name" value="Glutaredoxin"/>
    <property type="match status" value="1"/>
</dbReference>
<gene>
    <name evidence="1" type="ORF">S01H4_00621</name>
    <name evidence="2" type="ORF">S03H2_00601</name>
</gene>
<sequence length="128" mass="15130">MSKNNIYIRRKIKVEIWEGDPFGTVCCKPNIGAHKNNSAKQIRNMLIDRRNTIKMLEKELGNFIEIERNTVKLDKFDLPEYFKQAIIEEGYDSLPFIFINDKKIISGKFPSYDEFRSLLKPYLESIHK</sequence>
<comment type="caution">
    <text evidence="1">The sequence shown here is derived from an EMBL/GenBank/DDBJ whole genome shotgun (WGS) entry which is preliminary data.</text>
</comment>
<proteinExistence type="predicted"/>
<protein>
    <recommendedName>
        <fullName evidence="3">Thioredoxin-like fold domain-containing protein</fullName>
    </recommendedName>
</protein>
<dbReference type="EMBL" id="BARU01000131">
    <property type="protein sequence ID" value="GAH27621.1"/>
    <property type="molecule type" value="Genomic_DNA"/>
</dbReference>
<evidence type="ECO:0000313" key="2">
    <source>
        <dbReference type="EMBL" id="GAH27621.1"/>
    </source>
</evidence>